<keyword evidence="1" id="KW-0804">Transcription</keyword>
<dbReference type="Proteomes" id="UP001244640">
    <property type="component" value="Unassembled WGS sequence"/>
</dbReference>
<dbReference type="Gene3D" id="1.10.1740.10">
    <property type="match status" value="1"/>
</dbReference>
<dbReference type="RefSeq" id="WP_294346548.1">
    <property type="nucleotide sequence ID" value="NZ_JAUTBA010000001.1"/>
</dbReference>
<keyword evidence="2" id="KW-1185">Reference proteome</keyword>
<evidence type="ECO:0000313" key="1">
    <source>
        <dbReference type="EMBL" id="MDQ1149485.1"/>
    </source>
</evidence>
<evidence type="ECO:0000313" key="2">
    <source>
        <dbReference type="Proteomes" id="UP001244640"/>
    </source>
</evidence>
<dbReference type="InterPro" id="IPR036388">
    <property type="entry name" value="WH-like_DNA-bd_sf"/>
</dbReference>
<dbReference type="EMBL" id="JAUTBA010000001">
    <property type="protein sequence ID" value="MDQ1149485.1"/>
    <property type="molecule type" value="Genomic_DNA"/>
</dbReference>
<dbReference type="SUPFAM" id="SSF88659">
    <property type="entry name" value="Sigma3 and sigma4 domains of RNA polymerase sigma factors"/>
    <property type="match status" value="1"/>
</dbReference>
<protein>
    <submittedName>
        <fullName evidence="1">DNA-directed RNA polymerase specialized sigma24 family protein</fullName>
    </submittedName>
</protein>
<organism evidence="1 2">
    <name type="scientific">Sphingobacterium zeae</name>
    <dbReference type="NCBI Taxonomy" id="1776859"/>
    <lineage>
        <taxon>Bacteria</taxon>
        <taxon>Pseudomonadati</taxon>
        <taxon>Bacteroidota</taxon>
        <taxon>Sphingobacteriia</taxon>
        <taxon>Sphingobacteriales</taxon>
        <taxon>Sphingobacteriaceae</taxon>
        <taxon>Sphingobacterium</taxon>
    </lineage>
</organism>
<dbReference type="SUPFAM" id="SSF88946">
    <property type="entry name" value="Sigma2 domain of RNA polymerase sigma factors"/>
    <property type="match status" value="1"/>
</dbReference>
<reference evidence="1 2" key="1">
    <citation type="submission" date="2023-07" db="EMBL/GenBank/DDBJ databases">
        <title>Functional and genomic diversity of the sorghum phyllosphere microbiome.</title>
        <authorList>
            <person name="Shade A."/>
        </authorList>
    </citation>
    <scope>NUCLEOTIDE SEQUENCE [LARGE SCALE GENOMIC DNA]</scope>
    <source>
        <strain evidence="1 2">SORGH_AS_0892</strain>
    </source>
</reference>
<accession>A0ABU0U3H9</accession>
<name>A0ABU0U3H9_9SPHI</name>
<proteinExistence type="predicted"/>
<dbReference type="InterPro" id="IPR013325">
    <property type="entry name" value="RNA_pol_sigma_r2"/>
</dbReference>
<gene>
    <name evidence="1" type="ORF">QE382_001469</name>
</gene>
<keyword evidence="1" id="KW-0240">DNA-directed RNA polymerase</keyword>
<dbReference type="InterPro" id="IPR013324">
    <property type="entry name" value="RNA_pol_sigma_r3/r4-like"/>
</dbReference>
<dbReference type="Gene3D" id="1.10.10.10">
    <property type="entry name" value="Winged helix-like DNA-binding domain superfamily/Winged helix DNA-binding domain"/>
    <property type="match status" value="1"/>
</dbReference>
<dbReference type="GO" id="GO:0000428">
    <property type="term" value="C:DNA-directed RNA polymerase complex"/>
    <property type="evidence" value="ECO:0007669"/>
    <property type="project" value="UniProtKB-KW"/>
</dbReference>
<comment type="caution">
    <text evidence="1">The sequence shown here is derived from an EMBL/GenBank/DDBJ whole genome shotgun (WGS) entry which is preliminary data.</text>
</comment>
<sequence length="269" mass="32273">MKLLLRKQETIRALENLRQGEERGLKFFYQKFYKHFLFRAHRATDDECTGESIAQEAFLRLWLFRENVHSETEIFDFLKVQVKTAVQAFYKKSKNKFQRSLLRLDSIEDYQEFMLGYELEEENEDDVLYIEQLELEKKKRMDQLNAILPNLNRDQQLFIRLCLKYSFNYERIAYYMGNISDYEVSLQIENAIEYLRAIVHSEEKMQLVAKPVEFKLNGEMTEEEAEVFRMRYELQYSFDKISEALQLDGGQVRTLFINAHAKIKSKKIA</sequence>